<protein>
    <submittedName>
        <fullName evidence="1">NUDIX domain-containing protein</fullName>
    </submittedName>
</protein>
<sequence>MAKRSAGLLIYRRSNDDISVLLVHPGGPFWAKKDDGAWSIPKGLVEEDEDELAAARRETEEELGIAIEGSFVRLGDYKQPGGKIVMAWSVEADIDVAAIKSNTFTMEWPPRSGSMKEFPEVDTAGWFTLAEAGVKILQGQRPMLSDLAERLGIA</sequence>
<proteinExistence type="predicted"/>
<evidence type="ECO:0000313" key="2">
    <source>
        <dbReference type="Proteomes" id="UP001480082"/>
    </source>
</evidence>
<reference evidence="1 2" key="1">
    <citation type="journal article" date="2024" name="Proc. Natl. Acad. Sci. U.S.A.">
        <title>The evolutionary genomics of adaptation to stress in wild rhizobium bacteria.</title>
        <authorList>
            <person name="Kehlet-Delgado H."/>
            <person name="Montoya A.P."/>
            <person name="Jensen K.T."/>
            <person name="Wendlandt C.E."/>
            <person name="Dexheimer C."/>
            <person name="Roberts M."/>
            <person name="Torres Martinez L."/>
            <person name="Friesen M.L."/>
            <person name="Griffitts J.S."/>
            <person name="Porter S.S."/>
        </authorList>
    </citation>
    <scope>NUCLEOTIDE SEQUENCE [LARGE SCALE GENOMIC DNA]</scope>
    <source>
        <strain evidence="1 2">M0468</strain>
    </source>
</reference>
<evidence type="ECO:0000313" key="1">
    <source>
        <dbReference type="EMBL" id="MER9284107.1"/>
    </source>
</evidence>
<organism evidence="1 2">
    <name type="scientific">Mesorhizobium australicum</name>
    <dbReference type="NCBI Taxonomy" id="536018"/>
    <lineage>
        <taxon>Bacteria</taxon>
        <taxon>Pseudomonadati</taxon>
        <taxon>Pseudomonadota</taxon>
        <taxon>Alphaproteobacteria</taxon>
        <taxon>Hyphomicrobiales</taxon>
        <taxon>Phyllobacteriaceae</taxon>
        <taxon>Mesorhizobium</taxon>
    </lineage>
</organism>
<comment type="caution">
    <text evidence="1">The sequence shown here is derived from an EMBL/GenBank/DDBJ whole genome shotgun (WGS) entry which is preliminary data.</text>
</comment>
<gene>
    <name evidence="1" type="ORF">NKI81_09075</name>
</gene>
<keyword evidence="2" id="KW-1185">Reference proteome</keyword>
<dbReference type="Proteomes" id="UP001480082">
    <property type="component" value="Unassembled WGS sequence"/>
</dbReference>
<dbReference type="EMBL" id="JAMYRI010000004">
    <property type="protein sequence ID" value="MER9284107.1"/>
    <property type="molecule type" value="Genomic_DNA"/>
</dbReference>
<accession>A0ACC6SWH8</accession>
<name>A0ACC6SWH8_9HYPH</name>